<sequence>MHDRIRTVRRPLGLGARSLSHYASRFAGAVLRIRSLNPVSPPLIAFALVAMALTPRTGLAVAPSTAVDPFEVHPPRRAEYTRWDVSQAARDEAALTLESQGVSPSALFDSPRVSSLLADVEAKGLGDVAIPPHRLPSSGVALASTIADPVAASRFVARTHPSLVGVAEDDLLVAAVDRAGELTYVHCRQAVDGLPVLESHVVFQWDTQGRLRLAGSDVFAPNPLRLQSETRGSHASPRWISMQGAKAAALSGMPADTRVTKWEVSERAWYPLHLADGSAPLFSNGASFDFVPVWNLRFQCESPVGRYDVLVDGETGAILGRTSQLHSETFEGAILGTIEWSEPGDAPATVGMPEVRYRLRNESVDQSGATDQDGLMQVDVPPGTYQLSAALSGERVFVQNARFGLATPADEVEVQLPNPDGDPMGPVLTWGPQNSLESDRDVYFHANVAYQSIREIDPGDGLTELDVPMLAVVDDVTGTCNAYWNGTRVNFYAEGGGCNATGRIADVIYHEYGHAVTEFTYAPFSASRTMHEGFSDYFAATIRNDPVIGRSFRGPGTLLRDIEIDRVFPDDIVGEVHRDGLIIAGALWDLRTAVGKEVADRLWHYACYGRSKTFDDYFTDLLIVDDDDADLFNGTPHVDQIVRAFRAHGIGDYSIDLSGAVLPDVEAPGAFVPISVRILTLVPIGSSGASFFHSTDGGNTFERAELTQGPASGEWTALIPSPPEGSTIHYYWSFTNQFGDVSVSPENAPAAAHSFYVGRDDTAPLIVHVGPTAITQDTDRVHLRALIADNTQRLSSVRAELSVGGGPISAVPMTIRPVNGLLQPQGVGTVAFGEFMEYQADLALPNLAGVDRIEYRILADDSAVTTNTGSAPLSGFFLVPVRRGWAGDFESEPGPLEATGDWEWGEAGSGLSWSGSRVWATNLDGTYSNATESFLTLGPIDLTDYERARFEFRHRYRFEKGYDGAEIEIRTDGSNVWGSATPEGGYPGSNVDALDSAGYTGDNDEWERVLVPLDYYLGDVVWIRLRAASEAAVADLGWYVDDMAVLEAQAHIDPKDLSIVDGADERVELTWRAPTGVDLTTSRWLGFHIYRRELGQERDREIRLTGSPLRNLRFVDTASLV</sequence>
<dbReference type="Gene3D" id="3.10.170.10">
    <property type="match status" value="1"/>
</dbReference>
<dbReference type="PANTHER" id="PTHR33794:SF1">
    <property type="entry name" value="BACILLOLYSIN"/>
    <property type="match status" value="1"/>
</dbReference>
<dbReference type="InterPro" id="IPR050728">
    <property type="entry name" value="Zinc_Metalloprotease_M4"/>
</dbReference>
<protein>
    <submittedName>
        <fullName evidence="1">Immune inhibitor A</fullName>
    </submittedName>
</protein>
<dbReference type="Proteomes" id="UP000739538">
    <property type="component" value="Unassembled WGS sequence"/>
</dbReference>
<evidence type="ECO:0000313" key="1">
    <source>
        <dbReference type="EMBL" id="MCA9759161.1"/>
    </source>
</evidence>
<feature type="non-terminal residue" evidence="1">
    <location>
        <position position="1121"/>
    </location>
</feature>
<organism evidence="1 2">
    <name type="scientific">Eiseniibacteriota bacterium</name>
    <dbReference type="NCBI Taxonomy" id="2212470"/>
    <lineage>
        <taxon>Bacteria</taxon>
        <taxon>Candidatus Eiseniibacteriota</taxon>
    </lineage>
</organism>
<evidence type="ECO:0000313" key="2">
    <source>
        <dbReference type="Proteomes" id="UP000739538"/>
    </source>
</evidence>
<dbReference type="AlphaFoldDB" id="A0A956NI42"/>
<reference evidence="1" key="1">
    <citation type="submission" date="2020-04" db="EMBL/GenBank/DDBJ databases">
        <authorList>
            <person name="Zhang T."/>
        </authorList>
    </citation>
    <scope>NUCLEOTIDE SEQUENCE</scope>
    <source>
        <strain evidence="1">HKST-UBA02</strain>
    </source>
</reference>
<reference evidence="1" key="2">
    <citation type="journal article" date="2021" name="Microbiome">
        <title>Successional dynamics and alternative stable states in a saline activated sludge microbial community over 9 years.</title>
        <authorList>
            <person name="Wang Y."/>
            <person name="Ye J."/>
            <person name="Ju F."/>
            <person name="Liu L."/>
            <person name="Boyd J.A."/>
            <person name="Deng Y."/>
            <person name="Parks D.H."/>
            <person name="Jiang X."/>
            <person name="Yin X."/>
            <person name="Woodcroft B.J."/>
            <person name="Tyson G.W."/>
            <person name="Hugenholtz P."/>
            <person name="Polz M.F."/>
            <person name="Zhang T."/>
        </authorList>
    </citation>
    <scope>NUCLEOTIDE SEQUENCE</scope>
    <source>
        <strain evidence="1">HKST-UBA02</strain>
    </source>
</reference>
<name>A0A956NI42_UNCEI</name>
<gene>
    <name evidence="1" type="ORF">KDA27_25430</name>
</gene>
<comment type="caution">
    <text evidence="1">The sequence shown here is derived from an EMBL/GenBank/DDBJ whole genome shotgun (WGS) entry which is preliminary data.</text>
</comment>
<accession>A0A956NI42</accession>
<dbReference type="SUPFAM" id="SSF55486">
    <property type="entry name" value="Metalloproteases ('zincins'), catalytic domain"/>
    <property type="match status" value="1"/>
</dbReference>
<dbReference type="PANTHER" id="PTHR33794">
    <property type="entry name" value="BACILLOLYSIN"/>
    <property type="match status" value="1"/>
</dbReference>
<dbReference type="Pfam" id="PF20773">
    <property type="entry name" value="InhA-like_MAM"/>
    <property type="match status" value="1"/>
</dbReference>
<dbReference type="EMBL" id="JAGQHS010000275">
    <property type="protein sequence ID" value="MCA9759161.1"/>
    <property type="molecule type" value="Genomic_DNA"/>
</dbReference>
<proteinExistence type="predicted"/>